<comment type="caution">
    <text evidence="1">The sequence shown here is derived from an EMBL/GenBank/DDBJ whole genome shotgun (WGS) entry which is preliminary data.</text>
</comment>
<organism evidence="1">
    <name type="scientific">Symploca sp. SIO1C4</name>
    <dbReference type="NCBI Taxonomy" id="2607765"/>
    <lineage>
        <taxon>Bacteria</taxon>
        <taxon>Bacillati</taxon>
        <taxon>Cyanobacteriota</taxon>
        <taxon>Cyanophyceae</taxon>
        <taxon>Coleofasciculales</taxon>
        <taxon>Coleofasciculaceae</taxon>
        <taxon>Symploca</taxon>
    </lineage>
</organism>
<evidence type="ECO:0000313" key="1">
    <source>
        <dbReference type="EMBL" id="NER26964.1"/>
    </source>
</evidence>
<reference evidence="1" key="1">
    <citation type="submission" date="2019-11" db="EMBL/GenBank/DDBJ databases">
        <title>Genomic insights into an expanded diversity of filamentous marine cyanobacteria reveals the extraordinary biosynthetic potential of Moorea and Okeania.</title>
        <authorList>
            <person name="Ferreira Leao T."/>
            <person name="Wang M."/>
            <person name="Moss N."/>
            <person name="Da Silva R."/>
            <person name="Sanders J."/>
            <person name="Nurk S."/>
            <person name="Gurevich A."/>
            <person name="Humphrey G."/>
            <person name="Reher R."/>
            <person name="Zhu Q."/>
            <person name="Belda-Ferre P."/>
            <person name="Glukhov E."/>
            <person name="Rex R."/>
            <person name="Dorrestein P.C."/>
            <person name="Knight R."/>
            <person name="Pevzner P."/>
            <person name="Gerwick W.H."/>
            <person name="Gerwick L."/>
        </authorList>
    </citation>
    <scope>NUCLEOTIDE SEQUENCE</scope>
    <source>
        <strain evidence="1">SIO1C4</strain>
    </source>
</reference>
<dbReference type="AlphaFoldDB" id="A0A6B3NA58"/>
<accession>A0A6B3NA58</accession>
<proteinExistence type="predicted"/>
<name>A0A6B3NA58_9CYAN</name>
<sequence>MDQKRQDDYLNLIDELINCPNGQEPEVLEAKPELMDSGLVLMLVKVATTLAHQGNQETSGFLIHVARELSKALGLYPDTPIAGEGEGT</sequence>
<gene>
    <name evidence="1" type="ORF">F6J89_04850</name>
</gene>
<dbReference type="EMBL" id="JAAHFQ010000061">
    <property type="protein sequence ID" value="NER26964.1"/>
    <property type="molecule type" value="Genomic_DNA"/>
</dbReference>
<protein>
    <submittedName>
        <fullName evidence="1">Uncharacterized protein</fullName>
    </submittedName>
</protein>